<dbReference type="InterPro" id="IPR002491">
    <property type="entry name" value="ABC_transptr_periplasmic_BD"/>
</dbReference>
<keyword evidence="4" id="KW-1185">Reference proteome</keyword>
<organism evidence="3 4">
    <name type="scientific">Pseudodesulfovibrio nedwellii</name>
    <dbReference type="NCBI Taxonomy" id="2973072"/>
    <lineage>
        <taxon>Bacteria</taxon>
        <taxon>Pseudomonadati</taxon>
        <taxon>Thermodesulfobacteriota</taxon>
        <taxon>Desulfovibrionia</taxon>
        <taxon>Desulfovibrionales</taxon>
        <taxon>Desulfovibrionaceae</taxon>
    </lineage>
</organism>
<dbReference type="EMBL" id="AP026709">
    <property type="protein sequence ID" value="BDQ36966.1"/>
    <property type="molecule type" value="Genomic_DNA"/>
</dbReference>
<feature type="signal peptide" evidence="1">
    <location>
        <begin position="1"/>
        <end position="20"/>
    </location>
</feature>
<dbReference type="Proteomes" id="UP001317742">
    <property type="component" value="Chromosome"/>
</dbReference>
<evidence type="ECO:0000259" key="2">
    <source>
        <dbReference type="PROSITE" id="PS50983"/>
    </source>
</evidence>
<reference evidence="3 4" key="1">
    <citation type="submission" date="2022-08" db="EMBL/GenBank/DDBJ databases">
        <title>Genome Sequence of the sulphate-reducing bacterium, Pseudodesulfovibrio sp. SYK.</title>
        <authorList>
            <person name="Kondo R."/>
            <person name="Kataoka T."/>
        </authorList>
    </citation>
    <scope>NUCLEOTIDE SEQUENCE [LARGE SCALE GENOMIC DNA]</scope>
    <source>
        <strain evidence="3 4">SYK</strain>
    </source>
</reference>
<keyword evidence="1" id="KW-0732">Signal</keyword>
<dbReference type="SUPFAM" id="SSF53807">
    <property type="entry name" value="Helical backbone' metal receptor"/>
    <property type="match status" value="1"/>
</dbReference>
<dbReference type="PROSITE" id="PS50983">
    <property type="entry name" value="FE_B12_PBP"/>
    <property type="match status" value="1"/>
</dbReference>
<evidence type="ECO:0000256" key="1">
    <source>
        <dbReference type="SAM" id="SignalP"/>
    </source>
</evidence>
<feature type="chain" id="PRO_5047046859" evidence="1">
    <location>
        <begin position="21"/>
        <end position="369"/>
    </location>
</feature>
<dbReference type="PANTHER" id="PTHR30535">
    <property type="entry name" value="VITAMIN B12-BINDING PROTEIN"/>
    <property type="match status" value="1"/>
</dbReference>
<sequence>MKNCICVALLILTLVTSAIASSDTRPVTDGANRTVQVPKDVQRVICSGPGCLRLLTYLQAQSMVVAVDDIESETSPYDARPYAMANPQFTGMPMFGEFRGHDNPELILTLEPQPQVIFKTYANKMGYDPIELQQKTGIPVVTLTYGNLGKLRPQFYQALRTMAEVIGKQERAEEVIAYFEAEIAELKKRTTDIAEEGRPSVFIGGVAFKGPHGFQSTEPAYPPFAFINANNLAYNKGLTGKELSHSDVSKEMIVAWNPDILFLDLMTMQLGNKAGGLYELRNDPAYRSLTAVSEGKVYGVLPYNCYSKNYGSILANAFYIGKLLYPDRFTDVDPIKKADEIYQFLVGKPVFELVNQLFQGYVFTPVPVN</sequence>
<proteinExistence type="predicted"/>
<name>A0ABM8AZL1_9BACT</name>
<evidence type="ECO:0000313" key="4">
    <source>
        <dbReference type="Proteomes" id="UP001317742"/>
    </source>
</evidence>
<dbReference type="CDD" id="cd01147">
    <property type="entry name" value="HemV-2"/>
    <property type="match status" value="1"/>
</dbReference>
<accession>A0ABM8AZL1</accession>
<dbReference type="Gene3D" id="3.40.50.1980">
    <property type="entry name" value="Nitrogenase molybdenum iron protein domain"/>
    <property type="match status" value="2"/>
</dbReference>
<gene>
    <name evidence="3" type="ORF">SYK_13260</name>
</gene>
<dbReference type="Pfam" id="PF01497">
    <property type="entry name" value="Peripla_BP_2"/>
    <property type="match status" value="1"/>
</dbReference>
<dbReference type="RefSeq" id="WP_281762835.1">
    <property type="nucleotide sequence ID" value="NZ_AP026709.1"/>
</dbReference>
<protein>
    <submittedName>
        <fullName evidence="3">Iron ABC transporter substrate-binding protein</fullName>
    </submittedName>
</protein>
<dbReference type="PANTHER" id="PTHR30535:SF34">
    <property type="entry name" value="MOLYBDATE-BINDING PROTEIN MOLA"/>
    <property type="match status" value="1"/>
</dbReference>
<evidence type="ECO:0000313" key="3">
    <source>
        <dbReference type="EMBL" id="BDQ36966.1"/>
    </source>
</evidence>
<feature type="domain" description="Fe/B12 periplasmic-binding" evidence="2">
    <location>
        <begin position="43"/>
        <end position="328"/>
    </location>
</feature>
<dbReference type="InterPro" id="IPR050902">
    <property type="entry name" value="ABC_Transporter_SBP"/>
</dbReference>